<dbReference type="AlphaFoldDB" id="A0A161ILZ0"/>
<feature type="transmembrane region" description="Helical" evidence="1">
    <location>
        <begin position="48"/>
        <end position="69"/>
    </location>
</feature>
<gene>
    <name evidence="2" type="ORF">I598_2047</name>
</gene>
<protein>
    <submittedName>
        <fullName evidence="2">Uncharacterized protein</fullName>
    </submittedName>
</protein>
<proteinExistence type="predicted"/>
<accession>A0A161ILZ0</accession>
<dbReference type="Proteomes" id="UP000076794">
    <property type="component" value="Chromosome"/>
</dbReference>
<evidence type="ECO:0000256" key="1">
    <source>
        <dbReference type="SAM" id="Phobius"/>
    </source>
</evidence>
<evidence type="ECO:0000313" key="2">
    <source>
        <dbReference type="EMBL" id="ANC31590.1"/>
    </source>
</evidence>
<dbReference type="RefSeq" id="WP_157557204.1">
    <property type="nucleotide sequence ID" value="NZ_CP014209.1"/>
</dbReference>
<keyword evidence="3" id="KW-1185">Reference proteome</keyword>
<keyword evidence="1" id="KW-0812">Transmembrane</keyword>
<feature type="transmembrane region" description="Helical" evidence="1">
    <location>
        <begin position="112"/>
        <end position="130"/>
    </location>
</feature>
<evidence type="ECO:0000313" key="3">
    <source>
        <dbReference type="Proteomes" id="UP000076794"/>
    </source>
</evidence>
<reference evidence="2 3" key="1">
    <citation type="submission" date="2016-01" db="EMBL/GenBank/DDBJ databases">
        <title>Complete genome sequence of a soil Actinobacterium, Isoptericola dokdonensis DS-3.</title>
        <authorList>
            <person name="Kwon S.-K."/>
            <person name="Kim J.F."/>
        </authorList>
    </citation>
    <scope>NUCLEOTIDE SEQUENCE [LARGE SCALE GENOMIC DNA]</scope>
    <source>
        <strain evidence="2 3">DS-3</strain>
    </source>
</reference>
<dbReference type="OrthoDB" id="3529161at2"/>
<keyword evidence="1" id="KW-0472">Membrane</keyword>
<feature type="transmembrane region" description="Helical" evidence="1">
    <location>
        <begin position="142"/>
        <end position="168"/>
    </location>
</feature>
<dbReference type="KEGG" id="ido:I598_2047"/>
<organism evidence="2 3">
    <name type="scientific">Isoptericola dokdonensis DS-3</name>
    <dbReference type="NCBI Taxonomy" id="1300344"/>
    <lineage>
        <taxon>Bacteria</taxon>
        <taxon>Bacillati</taxon>
        <taxon>Actinomycetota</taxon>
        <taxon>Actinomycetes</taxon>
        <taxon>Micrococcales</taxon>
        <taxon>Promicromonosporaceae</taxon>
        <taxon>Isoptericola</taxon>
    </lineage>
</organism>
<dbReference type="EMBL" id="CP014209">
    <property type="protein sequence ID" value="ANC31590.1"/>
    <property type="molecule type" value="Genomic_DNA"/>
</dbReference>
<keyword evidence="1" id="KW-1133">Transmembrane helix</keyword>
<name>A0A161ILZ0_9MICO</name>
<sequence>MRPMTFLFWGLLIVVVDIRVDGFDLVVDAVGWLLAVIGTGRLRAVDPWFRAAFGGAVVGGIGSLAQVVTGTPGMIQTAVETVAITVVVFGVCTVVARAAAFEHPTLAGRARAIRAADVVTSAVSLVLSLLTGGATTVPVMGATVVLVLLFALATLAVLVCFLVLVWVVRRRFDVVDPAPAPA</sequence>
<dbReference type="PATRIC" id="fig|1300344.3.peg.2055"/>
<feature type="transmembrane region" description="Helical" evidence="1">
    <location>
        <begin position="81"/>
        <end position="100"/>
    </location>
</feature>